<dbReference type="PROSITE" id="PS50309">
    <property type="entry name" value="DC"/>
    <property type="match status" value="1"/>
</dbReference>
<dbReference type="Gene3D" id="2.30.180.10">
    <property type="entry name" value="FAS1 domain"/>
    <property type="match status" value="1"/>
</dbReference>
<dbReference type="PROSITE" id="PS50213">
    <property type="entry name" value="FAS1"/>
    <property type="match status" value="1"/>
</dbReference>
<name>A0AAU9CJZ3_9BACT</name>
<sequence>MALAVVASLFACESTWDEHYKDVASERYDGGVMDYLSGRSEYSGFVALLRKHGLDTKISESGANTVFAVKNEQLAPIENLEGEAQLRAVSLHIGNTLLYGYNIPEEGTGAVKSMASKNVWLERTGGKLFASGEIALTAQDKVCADGVVHELASTLELKNSILEQINTMDGAYEPFRKYVNREELLFDEPNSVEVGKNIFGQTVYDSAFVLERAYLIEAGDVSDEDLTLTCFALTNEAVEVTYQGMVKRYYGSEENLPATFNEARKAKIETLIRNSTVWDSVAVPSEMPDTIRMLNGYKVISGAGTPDQTVELSNGMLQTWKSTGLLASDLMGDTLTFESTAPVSAYDEENISSDIIQIGDKKAQRYYRDNTPIEVTYTLEGLMAGQYRVYWAPLANFTGELDITLDGEKLIEGYKPQRSWYWDYLGTVTFDSYGAKKMVFNTALPYNTVDQTYGFGFHQLRFIPMKEGVRFIAR</sequence>
<dbReference type="EMBL" id="AP025314">
    <property type="protein sequence ID" value="BDD08313.1"/>
    <property type="molecule type" value="Genomic_DNA"/>
</dbReference>
<proteinExistence type="predicted"/>
<dbReference type="AlphaFoldDB" id="A0AAU9CJZ3"/>
<keyword evidence="4" id="KW-1185">Reference proteome</keyword>
<dbReference type="Proteomes" id="UP001348817">
    <property type="component" value="Chromosome"/>
</dbReference>
<evidence type="ECO:0008006" key="5">
    <source>
        <dbReference type="Google" id="ProtNLM"/>
    </source>
</evidence>
<feature type="domain" description="FAS1" evidence="1">
    <location>
        <begin position="29"/>
        <end position="155"/>
    </location>
</feature>
<organism evidence="3 4">
    <name type="scientific">Fulvitalea axinellae</name>
    <dbReference type="NCBI Taxonomy" id="1182444"/>
    <lineage>
        <taxon>Bacteria</taxon>
        <taxon>Pseudomonadati</taxon>
        <taxon>Bacteroidota</taxon>
        <taxon>Cytophagia</taxon>
        <taxon>Cytophagales</taxon>
        <taxon>Persicobacteraceae</taxon>
        <taxon>Fulvitalea</taxon>
    </lineage>
</organism>
<dbReference type="Pfam" id="PF02469">
    <property type="entry name" value="Fasciclin"/>
    <property type="match status" value="1"/>
</dbReference>
<gene>
    <name evidence="3" type="ORF">FUAX_07450</name>
</gene>
<dbReference type="InterPro" id="IPR000782">
    <property type="entry name" value="FAS1_domain"/>
</dbReference>
<reference evidence="3 4" key="1">
    <citation type="submission" date="2021-12" db="EMBL/GenBank/DDBJ databases">
        <title>Genome sequencing of bacteria with rrn-lacking chromosome and rrn-plasmid.</title>
        <authorList>
            <person name="Anda M."/>
            <person name="Iwasaki W."/>
        </authorList>
    </citation>
    <scope>NUCLEOTIDE SEQUENCE [LARGE SCALE GENOMIC DNA]</scope>
    <source>
        <strain evidence="3 4">DSM 100852</strain>
    </source>
</reference>
<dbReference type="InterPro" id="IPR036378">
    <property type="entry name" value="FAS1_dom_sf"/>
</dbReference>
<feature type="domain" description="Doublecortin" evidence="2">
    <location>
        <begin position="117"/>
        <end position="205"/>
    </location>
</feature>
<evidence type="ECO:0000259" key="2">
    <source>
        <dbReference type="PROSITE" id="PS50309"/>
    </source>
</evidence>
<evidence type="ECO:0000259" key="1">
    <source>
        <dbReference type="PROSITE" id="PS50213"/>
    </source>
</evidence>
<protein>
    <recommendedName>
        <fullName evidence="5">FAS1 domain-containing protein</fullName>
    </recommendedName>
</protein>
<dbReference type="GO" id="GO:0035556">
    <property type="term" value="P:intracellular signal transduction"/>
    <property type="evidence" value="ECO:0007669"/>
    <property type="project" value="InterPro"/>
</dbReference>
<dbReference type="InterPro" id="IPR003533">
    <property type="entry name" value="Doublecortin_dom"/>
</dbReference>
<accession>A0AAU9CJZ3</accession>
<dbReference type="SUPFAM" id="SSF82153">
    <property type="entry name" value="FAS1 domain"/>
    <property type="match status" value="1"/>
</dbReference>
<evidence type="ECO:0000313" key="3">
    <source>
        <dbReference type="EMBL" id="BDD08313.1"/>
    </source>
</evidence>
<evidence type="ECO:0000313" key="4">
    <source>
        <dbReference type="Proteomes" id="UP001348817"/>
    </source>
</evidence>
<dbReference type="KEGG" id="fax:FUAX_07450"/>